<feature type="domain" description="Ubiquitin-like protease family profile" evidence="5">
    <location>
        <begin position="6"/>
        <end position="175"/>
    </location>
</feature>
<dbReference type="GO" id="GO:0000338">
    <property type="term" value="P:protein deneddylation"/>
    <property type="evidence" value="ECO:0007669"/>
    <property type="project" value="TreeGrafter"/>
</dbReference>
<dbReference type="GO" id="GO:0006508">
    <property type="term" value="P:proteolysis"/>
    <property type="evidence" value="ECO:0007669"/>
    <property type="project" value="UniProtKB-KW"/>
</dbReference>
<dbReference type="Pfam" id="PF02902">
    <property type="entry name" value="Peptidase_C48"/>
    <property type="match status" value="1"/>
</dbReference>
<dbReference type="InterPro" id="IPR003653">
    <property type="entry name" value="Peptidase_C48_C"/>
</dbReference>
<dbReference type="AlphaFoldDB" id="A0A0R3SR53"/>
<dbReference type="SUPFAM" id="SSF54001">
    <property type="entry name" value="Cysteine proteinases"/>
    <property type="match status" value="1"/>
</dbReference>
<evidence type="ECO:0000313" key="8">
    <source>
        <dbReference type="WBParaSite" id="HDID_0000761701-mRNA-1"/>
    </source>
</evidence>
<keyword evidence="4" id="KW-0788">Thiol protease</keyword>
<gene>
    <name evidence="6" type="ORF">HDID_LOCUS7615</name>
</gene>
<dbReference type="InterPro" id="IPR038765">
    <property type="entry name" value="Papain-like_cys_pep_sf"/>
</dbReference>
<proteinExistence type="inferred from homology"/>
<dbReference type="PANTHER" id="PTHR46468">
    <property type="entry name" value="SENTRIN-SPECIFIC PROTEASE 8"/>
    <property type="match status" value="1"/>
</dbReference>
<dbReference type="OrthoDB" id="5065855at2759"/>
<evidence type="ECO:0000256" key="3">
    <source>
        <dbReference type="ARBA" id="ARBA00022801"/>
    </source>
</evidence>
<dbReference type="PANTHER" id="PTHR46468:SF1">
    <property type="entry name" value="SENTRIN-SPECIFIC PROTEASE 8"/>
    <property type="match status" value="1"/>
</dbReference>
<protein>
    <submittedName>
        <fullName evidence="8">ULP_PROTEASE domain-containing protein</fullName>
    </submittedName>
</protein>
<keyword evidence="2" id="KW-0645">Protease</keyword>
<comment type="similarity">
    <text evidence="1">Belongs to the peptidase C48 family.</text>
</comment>
<dbReference type="GO" id="GO:0008234">
    <property type="term" value="F:cysteine-type peptidase activity"/>
    <property type="evidence" value="ECO:0007669"/>
    <property type="project" value="UniProtKB-KW"/>
</dbReference>
<dbReference type="WBParaSite" id="HDID_0000761701-mRNA-1">
    <property type="protein sequence ID" value="HDID_0000761701-mRNA-1"/>
    <property type="gene ID" value="HDID_0000761701"/>
</dbReference>
<reference evidence="8" key="1">
    <citation type="submission" date="2017-02" db="UniProtKB">
        <authorList>
            <consortium name="WormBaseParasite"/>
        </authorList>
    </citation>
    <scope>IDENTIFICATION</scope>
</reference>
<evidence type="ECO:0000256" key="2">
    <source>
        <dbReference type="ARBA" id="ARBA00022670"/>
    </source>
</evidence>
<dbReference type="GO" id="GO:0019784">
    <property type="term" value="F:deNEDDylase activity"/>
    <property type="evidence" value="ECO:0007669"/>
    <property type="project" value="InterPro"/>
</dbReference>
<organism evidence="8">
    <name type="scientific">Hymenolepis diminuta</name>
    <name type="common">Rat tapeworm</name>
    <dbReference type="NCBI Taxonomy" id="6216"/>
    <lineage>
        <taxon>Eukaryota</taxon>
        <taxon>Metazoa</taxon>
        <taxon>Spiralia</taxon>
        <taxon>Lophotrochozoa</taxon>
        <taxon>Platyhelminthes</taxon>
        <taxon>Cestoda</taxon>
        <taxon>Eucestoda</taxon>
        <taxon>Cyclophyllidea</taxon>
        <taxon>Hymenolepididae</taxon>
        <taxon>Hymenolepis</taxon>
    </lineage>
</organism>
<keyword evidence="3" id="KW-0378">Hydrolase</keyword>
<reference evidence="6 7" key="2">
    <citation type="submission" date="2018-11" db="EMBL/GenBank/DDBJ databases">
        <authorList>
            <consortium name="Pathogen Informatics"/>
        </authorList>
    </citation>
    <scope>NUCLEOTIDE SEQUENCE [LARGE SCALE GENOMIC DNA]</scope>
</reference>
<accession>A0A0R3SR53</accession>
<dbReference type="PROSITE" id="PS50600">
    <property type="entry name" value="ULP_PROTEASE"/>
    <property type="match status" value="1"/>
</dbReference>
<dbReference type="InterPro" id="IPR044613">
    <property type="entry name" value="Nep1/2-like"/>
</dbReference>
<evidence type="ECO:0000259" key="5">
    <source>
        <dbReference type="PROSITE" id="PS50600"/>
    </source>
</evidence>
<dbReference type="Gene3D" id="3.40.395.10">
    <property type="entry name" value="Adenoviral Proteinase, Chain A"/>
    <property type="match status" value="1"/>
</dbReference>
<name>A0A0R3SR53_HYMDI</name>
<evidence type="ECO:0000313" key="6">
    <source>
        <dbReference type="EMBL" id="VDL59933.1"/>
    </source>
</evidence>
<dbReference type="Proteomes" id="UP000274504">
    <property type="component" value="Unassembled WGS sequence"/>
</dbReference>
<evidence type="ECO:0000256" key="4">
    <source>
        <dbReference type="ARBA" id="ARBA00022807"/>
    </source>
</evidence>
<sequence length="221" mass="25650">MNLLEYTMNYRDLGCSLSQNDVDSMKGWLSDNIIQFFGELLEHNCKSENSNINIQFIHPVASNYLREDPEAILDFLTLTENAWILCPIHDSNEYYPFGSHWSLLVISQNLKISLYLDSLLPPDVSTSVQLQYAQQNNNIICSYFNWKNEFRIIPCIQQKDSASCGVYVIFNMLSVCDYLLKNDLSWIDCGVSNALVNERPENLREILQVEVDKYLRDRGRK</sequence>
<evidence type="ECO:0000256" key="1">
    <source>
        <dbReference type="ARBA" id="ARBA00005234"/>
    </source>
</evidence>
<evidence type="ECO:0000313" key="7">
    <source>
        <dbReference type="Proteomes" id="UP000274504"/>
    </source>
</evidence>
<dbReference type="STRING" id="6216.A0A0R3SR53"/>
<dbReference type="EMBL" id="UYSG01010955">
    <property type="protein sequence ID" value="VDL59933.1"/>
    <property type="molecule type" value="Genomic_DNA"/>
</dbReference>